<reference evidence="4" key="2">
    <citation type="submission" date="2021-08" db="EMBL/GenBank/DDBJ databases">
        <authorList>
            <person name="Tani A."/>
            <person name="Ola A."/>
            <person name="Ogura Y."/>
            <person name="Katsura K."/>
            <person name="Hayashi T."/>
        </authorList>
    </citation>
    <scope>NUCLEOTIDE SEQUENCE</scope>
    <source>
        <strain evidence="4">JCM 32048</strain>
    </source>
</reference>
<dbReference type="RefSeq" id="WP_099905929.1">
    <property type="nucleotide sequence ID" value="NZ_BPQJ01000005.1"/>
</dbReference>
<dbReference type="Pfam" id="PF03807">
    <property type="entry name" value="F420_oxidored"/>
    <property type="match status" value="1"/>
</dbReference>
<gene>
    <name evidence="4" type="ORF">MPEAHAMD_1319</name>
</gene>
<reference evidence="4" key="1">
    <citation type="journal article" date="2016" name="Front. Microbiol.">
        <title>Genome Sequence of the Piezophilic, Mesophilic Sulfate-Reducing Bacterium Desulfovibrio indicus J2T.</title>
        <authorList>
            <person name="Cao J."/>
            <person name="Maignien L."/>
            <person name="Shao Z."/>
            <person name="Alain K."/>
            <person name="Jebbar M."/>
        </authorList>
    </citation>
    <scope>NUCLEOTIDE SEQUENCE</scope>
    <source>
        <strain evidence="4">JCM 32048</strain>
    </source>
</reference>
<evidence type="ECO:0000259" key="3">
    <source>
        <dbReference type="Pfam" id="PF03807"/>
    </source>
</evidence>
<dbReference type="EMBL" id="BPQJ01000005">
    <property type="protein sequence ID" value="GJD61179.1"/>
    <property type="molecule type" value="Genomic_DNA"/>
</dbReference>
<dbReference type="InterPro" id="IPR006311">
    <property type="entry name" value="TAT_signal"/>
</dbReference>
<dbReference type="SUPFAM" id="SSF51735">
    <property type="entry name" value="NAD(P)-binding Rossmann-fold domains"/>
    <property type="match status" value="1"/>
</dbReference>
<dbReference type="PANTHER" id="PTHR14239">
    <property type="entry name" value="DUDULIN-RELATED"/>
    <property type="match status" value="1"/>
</dbReference>
<dbReference type="InterPro" id="IPR028939">
    <property type="entry name" value="P5C_Rdtase_cat_N"/>
</dbReference>
<dbReference type="InterPro" id="IPR036291">
    <property type="entry name" value="NAD(P)-bd_dom_sf"/>
</dbReference>
<dbReference type="GO" id="GO:0016491">
    <property type="term" value="F:oxidoreductase activity"/>
    <property type="evidence" value="ECO:0007669"/>
    <property type="project" value="UniProtKB-KW"/>
</dbReference>
<dbReference type="PANTHER" id="PTHR14239:SF10">
    <property type="entry name" value="REDUCTASE"/>
    <property type="match status" value="1"/>
</dbReference>
<evidence type="ECO:0000256" key="2">
    <source>
        <dbReference type="SAM" id="SignalP"/>
    </source>
</evidence>
<keyword evidence="5" id="KW-1185">Reference proteome</keyword>
<comment type="caution">
    <text evidence="4">The sequence shown here is derived from an EMBL/GenBank/DDBJ whole genome shotgun (WGS) entry which is preliminary data.</text>
</comment>
<keyword evidence="2" id="KW-0732">Signal</keyword>
<feature type="signal peptide" evidence="2">
    <location>
        <begin position="1"/>
        <end position="25"/>
    </location>
</feature>
<evidence type="ECO:0000313" key="4">
    <source>
        <dbReference type="EMBL" id="GJD61179.1"/>
    </source>
</evidence>
<accession>A0AA37M3P5</accession>
<keyword evidence="1" id="KW-0560">Oxidoreductase</keyword>
<proteinExistence type="predicted"/>
<dbReference type="InterPro" id="IPR051267">
    <property type="entry name" value="STEAP_metalloreductase"/>
</dbReference>
<feature type="chain" id="PRO_5041246416" description="Pyrroline-5-carboxylate reductase catalytic N-terminal domain-containing protein" evidence="2">
    <location>
        <begin position="26"/>
        <end position="242"/>
    </location>
</feature>
<sequence>MACDRRTLLRAGLFALALAAGPAFTRDALAQDAKIPIAVIGGGNIGGTIGGLWVKAGHPVMFASRHPEELKPLVEKLGPLARAGSVEQALAFGDAVLIAVPYKAYPEIGQAYRGLLKDKVVLDAGNATRARDGELAAEAESAGIGATSAKYLAGARLVRAFNAANYRLFAQNAHRSGAPMAVPIAGDDRQALGVAAMLVRDAGFEPVVVGGLDAARKFQMGSPGFGHDATAPDARKAFGVAE</sequence>
<feature type="domain" description="Pyrroline-5-carboxylate reductase catalytic N-terminal" evidence="3">
    <location>
        <begin position="37"/>
        <end position="126"/>
    </location>
</feature>
<dbReference type="Proteomes" id="UP001055286">
    <property type="component" value="Unassembled WGS sequence"/>
</dbReference>
<dbReference type="Gene3D" id="3.40.50.720">
    <property type="entry name" value="NAD(P)-binding Rossmann-like Domain"/>
    <property type="match status" value="1"/>
</dbReference>
<organism evidence="4 5">
    <name type="scientific">Methylobacterium frigidaeris</name>
    <dbReference type="NCBI Taxonomy" id="2038277"/>
    <lineage>
        <taxon>Bacteria</taxon>
        <taxon>Pseudomonadati</taxon>
        <taxon>Pseudomonadota</taxon>
        <taxon>Alphaproteobacteria</taxon>
        <taxon>Hyphomicrobiales</taxon>
        <taxon>Methylobacteriaceae</taxon>
        <taxon>Methylobacterium</taxon>
    </lineage>
</organism>
<name>A0AA37M3P5_9HYPH</name>
<evidence type="ECO:0000313" key="5">
    <source>
        <dbReference type="Proteomes" id="UP001055286"/>
    </source>
</evidence>
<protein>
    <recommendedName>
        <fullName evidence="3">Pyrroline-5-carboxylate reductase catalytic N-terminal domain-containing protein</fullName>
    </recommendedName>
</protein>
<dbReference type="PROSITE" id="PS51318">
    <property type="entry name" value="TAT"/>
    <property type="match status" value="1"/>
</dbReference>
<dbReference type="AlphaFoldDB" id="A0AA37M3P5"/>
<evidence type="ECO:0000256" key="1">
    <source>
        <dbReference type="ARBA" id="ARBA00023002"/>
    </source>
</evidence>